<keyword evidence="2" id="KW-0285">Flavoprotein</keyword>
<name>A0ABR7L7J7_9PSEU</name>
<dbReference type="PRINTS" id="PR00368">
    <property type="entry name" value="FADPNR"/>
</dbReference>
<dbReference type="Gene3D" id="3.50.50.60">
    <property type="entry name" value="FAD/NAD(P)-binding domain"/>
    <property type="match status" value="2"/>
</dbReference>
<dbReference type="Pfam" id="PF04324">
    <property type="entry name" value="Fer2_BFD"/>
    <property type="match status" value="1"/>
</dbReference>
<evidence type="ECO:0000259" key="5">
    <source>
        <dbReference type="Pfam" id="PF07992"/>
    </source>
</evidence>
<dbReference type="InterPro" id="IPR036188">
    <property type="entry name" value="FAD/NAD-bd_sf"/>
</dbReference>
<accession>A0ABR7L7J7</accession>
<dbReference type="EMBL" id="JABVED010000008">
    <property type="protein sequence ID" value="MBC6448652.1"/>
    <property type="molecule type" value="Genomic_DNA"/>
</dbReference>
<comment type="cofactor">
    <cofactor evidence="1">
        <name>FAD</name>
        <dbReference type="ChEBI" id="CHEBI:57692"/>
    </cofactor>
</comment>
<evidence type="ECO:0000256" key="3">
    <source>
        <dbReference type="ARBA" id="ARBA00022827"/>
    </source>
</evidence>
<evidence type="ECO:0000313" key="8">
    <source>
        <dbReference type="Proteomes" id="UP000734823"/>
    </source>
</evidence>
<dbReference type="InterPro" id="IPR007419">
    <property type="entry name" value="BFD-like_2Fe2S-bd_dom"/>
</dbReference>
<evidence type="ECO:0000256" key="2">
    <source>
        <dbReference type="ARBA" id="ARBA00022630"/>
    </source>
</evidence>
<evidence type="ECO:0000259" key="4">
    <source>
        <dbReference type="Pfam" id="PF04324"/>
    </source>
</evidence>
<keyword evidence="8" id="KW-1185">Reference proteome</keyword>
<dbReference type="Gene3D" id="3.30.390.30">
    <property type="match status" value="1"/>
</dbReference>
<reference evidence="7 8" key="1">
    <citation type="submission" date="2020-06" db="EMBL/GenBank/DDBJ databases">
        <title>Actinokineospora xiongansis sp. nov., isolated from soil of Baiyangdian.</title>
        <authorList>
            <person name="Zhang X."/>
        </authorList>
    </citation>
    <scope>NUCLEOTIDE SEQUENCE [LARGE SCALE GENOMIC DNA]</scope>
    <source>
        <strain evidence="7 8">HBU206404</strain>
    </source>
</reference>
<feature type="domain" description="FAD/NAD(P)-binding" evidence="5">
    <location>
        <begin position="1"/>
        <end position="295"/>
    </location>
</feature>
<gene>
    <name evidence="7" type="ORF">GPZ80_15860</name>
</gene>
<dbReference type="Pfam" id="PF07992">
    <property type="entry name" value="Pyr_redox_2"/>
    <property type="match status" value="1"/>
</dbReference>
<feature type="domain" description="BFD-like [2Fe-2S]-binding" evidence="4">
    <location>
        <begin position="413"/>
        <end position="458"/>
    </location>
</feature>
<dbReference type="InterPro" id="IPR016156">
    <property type="entry name" value="FAD/NAD-linked_Rdtase_dimer_sf"/>
</dbReference>
<dbReference type="InterPro" id="IPR023753">
    <property type="entry name" value="FAD/NAD-binding_dom"/>
</dbReference>
<protein>
    <submittedName>
        <fullName evidence="7">NAD(P)/FAD-dependent oxidoreductase</fullName>
    </submittedName>
</protein>
<dbReference type="InterPro" id="IPR041575">
    <property type="entry name" value="Rubredoxin_C"/>
</dbReference>
<sequence length="478" mass="49463">MRIVVIGTGMAGVRFAADLRAGDPGFRHEITMFGAEPEPAYNRILLSSVLADTFPLRDIALPAAPDGVHMRVGRSVTEVDRAARVVRTENGATEYDVLVFATGSTPVVPPIPGLRGAAGLTPGAFTFRTASDCRAILAAARPGGNAVVLGGGPLGVEAARALAGRGMAVDLVHQQTHLLQRHLDPVAGRILAMALTAHGVRVHLDTAVTAVSGEERVSAVRLTDDTVLSCELLVAACGTRPEVALARACGLAVNGGVVVDDRMRSITDPAVYAVGDCAEHRGVVHGLVEPAWEQASRAAADIGGWSPEPRDRPVLPVLRLKAQDIDLAAMGDSAVVDEVDDPATEVVVFADPARRRYKKLVLRAGVIVGAVFMGDTGTMGTVTDLFDRARPAPADPAALLFDLATSGDSTEQVVCRCNGVTAKTILACEGRTVSEVARRTRATTGCGGCAGDVAALLTRASAKDPFASLAAATVNGAS</sequence>
<dbReference type="InterPro" id="IPR041854">
    <property type="entry name" value="BFD-like_2Fe2S-bd_dom_sf"/>
</dbReference>
<dbReference type="Pfam" id="PF18267">
    <property type="entry name" value="Rubredoxin_C"/>
    <property type="match status" value="1"/>
</dbReference>
<evidence type="ECO:0000259" key="6">
    <source>
        <dbReference type="Pfam" id="PF18267"/>
    </source>
</evidence>
<dbReference type="InterPro" id="IPR050260">
    <property type="entry name" value="FAD-bd_OxRdtase"/>
</dbReference>
<evidence type="ECO:0000256" key="1">
    <source>
        <dbReference type="ARBA" id="ARBA00001974"/>
    </source>
</evidence>
<proteinExistence type="predicted"/>
<dbReference type="PANTHER" id="PTHR43429">
    <property type="entry name" value="PYRIDINE NUCLEOTIDE-DISULFIDE OXIDOREDUCTASE DOMAIN-CONTAINING"/>
    <property type="match status" value="1"/>
</dbReference>
<evidence type="ECO:0000313" key="7">
    <source>
        <dbReference type="EMBL" id="MBC6448652.1"/>
    </source>
</evidence>
<feature type="domain" description="NADH-rubredoxin oxidoreductase C-terminal" evidence="6">
    <location>
        <begin position="316"/>
        <end position="383"/>
    </location>
</feature>
<organism evidence="7 8">
    <name type="scientific">Actinokineospora xionganensis</name>
    <dbReference type="NCBI Taxonomy" id="2684470"/>
    <lineage>
        <taxon>Bacteria</taxon>
        <taxon>Bacillati</taxon>
        <taxon>Actinomycetota</taxon>
        <taxon>Actinomycetes</taxon>
        <taxon>Pseudonocardiales</taxon>
        <taxon>Pseudonocardiaceae</taxon>
        <taxon>Actinokineospora</taxon>
    </lineage>
</organism>
<dbReference type="SUPFAM" id="SSF51905">
    <property type="entry name" value="FAD/NAD(P)-binding domain"/>
    <property type="match status" value="1"/>
</dbReference>
<dbReference type="Gene3D" id="1.10.10.1100">
    <property type="entry name" value="BFD-like [2Fe-2S]-binding domain"/>
    <property type="match status" value="1"/>
</dbReference>
<comment type="caution">
    <text evidence="7">The sequence shown here is derived from an EMBL/GenBank/DDBJ whole genome shotgun (WGS) entry which is preliminary data.</text>
</comment>
<dbReference type="Proteomes" id="UP000734823">
    <property type="component" value="Unassembled WGS sequence"/>
</dbReference>
<dbReference type="PANTHER" id="PTHR43429:SF3">
    <property type="entry name" value="NITRITE REDUCTASE [NAD(P)H]"/>
    <property type="match status" value="1"/>
</dbReference>
<keyword evidence="3" id="KW-0274">FAD</keyword>
<dbReference type="PRINTS" id="PR00411">
    <property type="entry name" value="PNDRDTASEI"/>
</dbReference>
<dbReference type="RefSeq" id="WP_187221134.1">
    <property type="nucleotide sequence ID" value="NZ_JABVED010000008.1"/>
</dbReference>